<dbReference type="InterPro" id="IPR026960">
    <property type="entry name" value="RVT-Znf"/>
</dbReference>
<comment type="caution">
    <text evidence="2">The sequence shown here is derived from an EMBL/GenBank/DDBJ whole genome shotgun (WGS) entry which is preliminary data.</text>
</comment>
<reference evidence="2" key="1">
    <citation type="submission" date="2022-07" db="EMBL/GenBank/DDBJ databases">
        <authorList>
            <person name="Macas J."/>
            <person name="Novak P."/>
            <person name="Neumann P."/>
        </authorList>
    </citation>
    <scope>NUCLEOTIDE SEQUENCE</scope>
</reference>
<accession>A0AAV0EE04</accession>
<dbReference type="PANTHER" id="PTHR33116">
    <property type="entry name" value="REVERSE TRANSCRIPTASE ZINC-BINDING DOMAIN-CONTAINING PROTEIN-RELATED-RELATED"/>
    <property type="match status" value="1"/>
</dbReference>
<name>A0AAV0EE04_9ASTE</name>
<evidence type="ECO:0000259" key="1">
    <source>
        <dbReference type="Pfam" id="PF13966"/>
    </source>
</evidence>
<gene>
    <name evidence="2" type="ORF">CEPIT_LOCUS24338</name>
</gene>
<keyword evidence="3" id="KW-1185">Reference proteome</keyword>
<dbReference type="AlphaFoldDB" id="A0AAV0EE04"/>
<proteinExistence type="predicted"/>
<dbReference type="PANTHER" id="PTHR33116:SF84">
    <property type="entry name" value="RNA-DIRECTED DNA POLYMERASE"/>
    <property type="match status" value="1"/>
</dbReference>
<dbReference type="EMBL" id="CAMAPF010000924">
    <property type="protein sequence ID" value="CAH9122258.1"/>
    <property type="molecule type" value="Genomic_DNA"/>
</dbReference>
<evidence type="ECO:0000313" key="2">
    <source>
        <dbReference type="EMBL" id="CAH9122258.1"/>
    </source>
</evidence>
<feature type="domain" description="Reverse transcriptase zinc-binding" evidence="1">
    <location>
        <begin position="11"/>
        <end position="65"/>
    </location>
</feature>
<dbReference type="Pfam" id="PF13966">
    <property type="entry name" value="zf-RVT"/>
    <property type="match status" value="1"/>
</dbReference>
<evidence type="ECO:0000313" key="3">
    <source>
        <dbReference type="Proteomes" id="UP001152523"/>
    </source>
</evidence>
<organism evidence="2 3">
    <name type="scientific">Cuscuta epithymum</name>
    <dbReference type="NCBI Taxonomy" id="186058"/>
    <lineage>
        <taxon>Eukaryota</taxon>
        <taxon>Viridiplantae</taxon>
        <taxon>Streptophyta</taxon>
        <taxon>Embryophyta</taxon>
        <taxon>Tracheophyta</taxon>
        <taxon>Spermatophyta</taxon>
        <taxon>Magnoliopsida</taxon>
        <taxon>eudicotyledons</taxon>
        <taxon>Gunneridae</taxon>
        <taxon>Pentapetalae</taxon>
        <taxon>asterids</taxon>
        <taxon>lamiids</taxon>
        <taxon>Solanales</taxon>
        <taxon>Convolvulaceae</taxon>
        <taxon>Cuscuteae</taxon>
        <taxon>Cuscuta</taxon>
        <taxon>Cuscuta subgen. Cuscuta</taxon>
    </lineage>
</organism>
<sequence>MDVFHLEKLHSPRYSFILWLCFRNRLSIAGNLWYMDVHRNCGFCHTHLETVEHLFFVCPVTGTIWKVICEWLGIRRPLHTLHSSVEWMKKEWRGARLTRIALACTVYSIWKARNTGLFGGAKATSDEMILQIKVLTYKILYRLYPSNMINF</sequence>
<protein>
    <recommendedName>
        <fullName evidence="1">Reverse transcriptase zinc-binding domain-containing protein</fullName>
    </recommendedName>
</protein>
<dbReference type="Proteomes" id="UP001152523">
    <property type="component" value="Unassembled WGS sequence"/>
</dbReference>